<comment type="caution">
    <text evidence="1">The sequence shown here is derived from an EMBL/GenBank/DDBJ whole genome shotgun (WGS) entry which is preliminary data.</text>
</comment>
<organism evidence="1 2">
    <name type="scientific">Trichonephila clavipes</name>
    <name type="common">Golden silk orbweaver</name>
    <name type="synonym">Nephila clavipes</name>
    <dbReference type="NCBI Taxonomy" id="2585209"/>
    <lineage>
        <taxon>Eukaryota</taxon>
        <taxon>Metazoa</taxon>
        <taxon>Ecdysozoa</taxon>
        <taxon>Arthropoda</taxon>
        <taxon>Chelicerata</taxon>
        <taxon>Arachnida</taxon>
        <taxon>Araneae</taxon>
        <taxon>Araneomorphae</taxon>
        <taxon>Entelegynae</taxon>
        <taxon>Araneoidea</taxon>
        <taxon>Nephilidae</taxon>
        <taxon>Trichonephila</taxon>
    </lineage>
</organism>
<dbReference type="Proteomes" id="UP000887159">
    <property type="component" value="Unassembled WGS sequence"/>
</dbReference>
<evidence type="ECO:0000313" key="2">
    <source>
        <dbReference type="Proteomes" id="UP000887159"/>
    </source>
</evidence>
<accession>A0A8X6SIC0</accession>
<reference evidence="1" key="1">
    <citation type="submission" date="2020-08" db="EMBL/GenBank/DDBJ databases">
        <title>Multicomponent nature underlies the extraordinary mechanical properties of spider dragline silk.</title>
        <authorList>
            <person name="Kono N."/>
            <person name="Nakamura H."/>
            <person name="Mori M."/>
            <person name="Yoshida Y."/>
            <person name="Ohtoshi R."/>
            <person name="Malay A.D."/>
            <person name="Moran D.A.P."/>
            <person name="Tomita M."/>
            <person name="Numata K."/>
            <person name="Arakawa K."/>
        </authorList>
    </citation>
    <scope>NUCLEOTIDE SEQUENCE</scope>
</reference>
<gene>
    <name evidence="1" type="ORF">TNCV_2449271</name>
</gene>
<protein>
    <submittedName>
        <fullName evidence="1">Uncharacterized protein</fullName>
    </submittedName>
</protein>
<proteinExistence type="predicted"/>
<dbReference type="EMBL" id="BMAU01021315">
    <property type="protein sequence ID" value="GFY12736.1"/>
    <property type="molecule type" value="Genomic_DNA"/>
</dbReference>
<name>A0A8X6SIC0_TRICX</name>
<dbReference type="AlphaFoldDB" id="A0A8X6SIC0"/>
<sequence length="75" mass="8860">MQKIQTYITCTTKQMVMAELRDECKTLSFLIDECRITECFSGYIVNFLMHVRTRSPYITLVDEELYPVQAWKKAS</sequence>
<keyword evidence="2" id="KW-1185">Reference proteome</keyword>
<evidence type="ECO:0000313" key="1">
    <source>
        <dbReference type="EMBL" id="GFY12736.1"/>
    </source>
</evidence>